<dbReference type="PROSITE" id="PS50943">
    <property type="entry name" value="HTH_CROC1"/>
    <property type="match status" value="1"/>
</dbReference>
<dbReference type="InterPro" id="IPR010982">
    <property type="entry name" value="Lambda_DNA-bd_dom_sf"/>
</dbReference>
<sequence>MTFGEYIREIREEQQLLLREVASQMNIDTALLSKIERGTRMARKEQAEALAKVLKQNKSELLQYWLADKIVFMLKDEKNITEILKIVEQKINRLSKK</sequence>
<reference evidence="2 3" key="1">
    <citation type="submission" date="2020-03" db="EMBL/GenBank/DDBJ databases">
        <title>Tamlana sp. nov, isolated from XXX.</title>
        <authorList>
            <person name="Cao W.R."/>
        </authorList>
    </citation>
    <scope>NUCLEOTIDE SEQUENCE [LARGE SCALE GENOMIC DNA]</scope>
    <source>
        <strain evidence="2 3">HST1-43</strain>
    </source>
</reference>
<comment type="caution">
    <text evidence="2">The sequence shown here is derived from an EMBL/GenBank/DDBJ whole genome shotgun (WGS) entry which is preliminary data.</text>
</comment>
<protein>
    <submittedName>
        <fullName evidence="2">Helix-turn-helix transcriptional regulator</fullName>
    </submittedName>
</protein>
<name>A0ABX1DKK4_9FLAO</name>
<feature type="domain" description="HTH cro/C1-type" evidence="1">
    <location>
        <begin position="7"/>
        <end position="61"/>
    </location>
</feature>
<organism evidence="2 3">
    <name type="scientific">Tamlana crocina</name>
    <dbReference type="NCBI Taxonomy" id="393006"/>
    <lineage>
        <taxon>Bacteria</taxon>
        <taxon>Pseudomonadati</taxon>
        <taxon>Bacteroidota</taxon>
        <taxon>Flavobacteriia</taxon>
        <taxon>Flavobacteriales</taxon>
        <taxon>Flavobacteriaceae</taxon>
        <taxon>Tamlana</taxon>
    </lineage>
</organism>
<proteinExistence type="predicted"/>
<dbReference type="CDD" id="cd00093">
    <property type="entry name" value="HTH_XRE"/>
    <property type="match status" value="1"/>
</dbReference>
<dbReference type="EMBL" id="JAAVJS010000031">
    <property type="protein sequence ID" value="NJX16816.1"/>
    <property type="molecule type" value="Genomic_DNA"/>
</dbReference>
<dbReference type="SUPFAM" id="SSF47413">
    <property type="entry name" value="lambda repressor-like DNA-binding domains"/>
    <property type="match status" value="1"/>
</dbReference>
<dbReference type="Gene3D" id="1.10.260.40">
    <property type="entry name" value="lambda repressor-like DNA-binding domains"/>
    <property type="match status" value="1"/>
</dbReference>
<dbReference type="Proteomes" id="UP000760545">
    <property type="component" value="Unassembled WGS sequence"/>
</dbReference>
<dbReference type="RefSeq" id="WP_167919746.1">
    <property type="nucleotide sequence ID" value="NZ_JAAVJS010000031.1"/>
</dbReference>
<evidence type="ECO:0000313" key="2">
    <source>
        <dbReference type="EMBL" id="NJX16816.1"/>
    </source>
</evidence>
<evidence type="ECO:0000313" key="3">
    <source>
        <dbReference type="Proteomes" id="UP000760545"/>
    </source>
</evidence>
<evidence type="ECO:0000259" key="1">
    <source>
        <dbReference type="PROSITE" id="PS50943"/>
    </source>
</evidence>
<keyword evidence="3" id="KW-1185">Reference proteome</keyword>
<dbReference type="SMART" id="SM00530">
    <property type="entry name" value="HTH_XRE"/>
    <property type="match status" value="1"/>
</dbReference>
<gene>
    <name evidence="2" type="ORF">HC176_15105</name>
</gene>
<accession>A0ABX1DKK4</accession>
<dbReference type="InterPro" id="IPR001387">
    <property type="entry name" value="Cro/C1-type_HTH"/>
</dbReference>
<dbReference type="Pfam" id="PF13560">
    <property type="entry name" value="HTH_31"/>
    <property type="match status" value="1"/>
</dbReference>